<dbReference type="EMBL" id="BPLR01003279">
    <property type="protein sequence ID" value="GIX82980.1"/>
    <property type="molecule type" value="Genomic_DNA"/>
</dbReference>
<keyword evidence="2" id="KW-1185">Reference proteome</keyword>
<sequence length="78" mass="8957">MSKDSRVVVEQSVFQSQALFYHLPYSKIISSNTEITSMKTFQISLPIFPQRSDPHLPIQYFDVAYSTNGRERSLAEIS</sequence>
<comment type="caution">
    <text evidence="1">The sequence shown here is derived from an EMBL/GenBank/DDBJ whole genome shotgun (WGS) entry which is preliminary data.</text>
</comment>
<evidence type="ECO:0000313" key="1">
    <source>
        <dbReference type="EMBL" id="GIX82980.1"/>
    </source>
</evidence>
<organism evidence="1 2">
    <name type="scientific">Caerostris extrusa</name>
    <name type="common">Bark spider</name>
    <name type="synonym">Caerostris bankana</name>
    <dbReference type="NCBI Taxonomy" id="172846"/>
    <lineage>
        <taxon>Eukaryota</taxon>
        <taxon>Metazoa</taxon>
        <taxon>Ecdysozoa</taxon>
        <taxon>Arthropoda</taxon>
        <taxon>Chelicerata</taxon>
        <taxon>Arachnida</taxon>
        <taxon>Araneae</taxon>
        <taxon>Araneomorphae</taxon>
        <taxon>Entelegynae</taxon>
        <taxon>Araneoidea</taxon>
        <taxon>Araneidae</taxon>
        <taxon>Caerostris</taxon>
    </lineage>
</organism>
<gene>
    <name evidence="1" type="ORF">CEXT_309761</name>
</gene>
<reference evidence="1 2" key="1">
    <citation type="submission" date="2021-06" db="EMBL/GenBank/DDBJ databases">
        <title>Caerostris extrusa draft genome.</title>
        <authorList>
            <person name="Kono N."/>
            <person name="Arakawa K."/>
        </authorList>
    </citation>
    <scope>NUCLEOTIDE SEQUENCE [LARGE SCALE GENOMIC DNA]</scope>
</reference>
<protein>
    <submittedName>
        <fullName evidence="1">Uncharacterized protein</fullName>
    </submittedName>
</protein>
<evidence type="ECO:0000313" key="2">
    <source>
        <dbReference type="Proteomes" id="UP001054945"/>
    </source>
</evidence>
<name>A0AAV4NF86_CAEEX</name>
<dbReference type="AlphaFoldDB" id="A0AAV4NF86"/>
<dbReference type="Proteomes" id="UP001054945">
    <property type="component" value="Unassembled WGS sequence"/>
</dbReference>
<proteinExistence type="predicted"/>
<accession>A0AAV4NF86</accession>